<dbReference type="InterPro" id="IPR029021">
    <property type="entry name" value="Prot-tyrosine_phosphatase-like"/>
</dbReference>
<dbReference type="GO" id="GO:0062026">
    <property type="term" value="P:negative regulation of SCF-dependent proteasomal ubiquitin-dependent catabolic process"/>
    <property type="evidence" value="ECO:0007669"/>
    <property type="project" value="TreeGrafter"/>
</dbReference>
<protein>
    <submittedName>
        <fullName evidence="2">FMI2 protein</fullName>
    </submittedName>
</protein>
<organism evidence="2 3">
    <name type="scientific">Metarhizium album (strain ARSEF 1941)</name>
    <dbReference type="NCBI Taxonomy" id="1081103"/>
    <lineage>
        <taxon>Eukaryota</taxon>
        <taxon>Fungi</taxon>
        <taxon>Dikarya</taxon>
        <taxon>Ascomycota</taxon>
        <taxon>Pezizomycotina</taxon>
        <taxon>Sordariomycetes</taxon>
        <taxon>Hypocreomycetidae</taxon>
        <taxon>Hypocreales</taxon>
        <taxon>Clavicipitaceae</taxon>
        <taxon>Metarhizium</taxon>
    </lineage>
</organism>
<dbReference type="GeneID" id="63740512"/>
<dbReference type="SUPFAM" id="SSF52799">
    <property type="entry name" value="(Phosphotyrosine protein) phosphatases II"/>
    <property type="match status" value="1"/>
</dbReference>
<name>A0A0B2WRH3_METAS</name>
<evidence type="ECO:0000313" key="3">
    <source>
        <dbReference type="Proteomes" id="UP000030816"/>
    </source>
</evidence>
<dbReference type="PANTHER" id="PTHR46588">
    <property type="entry name" value="SERINE/THREONINE/TYROSINE-INTERACTING PROTEIN"/>
    <property type="match status" value="1"/>
</dbReference>
<dbReference type="RefSeq" id="XP_040677275.1">
    <property type="nucleotide sequence ID" value="XM_040824855.1"/>
</dbReference>
<dbReference type="PANTHER" id="PTHR46588:SF1">
    <property type="entry name" value="SERINE_THREONINE_TYROSINE-INTERACTING PROTEIN"/>
    <property type="match status" value="1"/>
</dbReference>
<dbReference type="OrthoDB" id="10252009at2759"/>
<evidence type="ECO:0000313" key="2">
    <source>
        <dbReference type="EMBL" id="KHN96209.1"/>
    </source>
</evidence>
<reference evidence="2 3" key="1">
    <citation type="journal article" date="2014" name="Proc. Natl. Acad. Sci. U.S.A.">
        <title>Trajectory and genomic determinants of fungal-pathogen speciation and host adaptation.</title>
        <authorList>
            <person name="Hu X."/>
            <person name="Xiao G."/>
            <person name="Zheng P."/>
            <person name="Shang Y."/>
            <person name="Su Y."/>
            <person name="Zhang X."/>
            <person name="Liu X."/>
            <person name="Zhan S."/>
            <person name="St Leger R.J."/>
            <person name="Wang C."/>
        </authorList>
    </citation>
    <scope>NUCLEOTIDE SEQUENCE [LARGE SCALE GENOMIC DNA]</scope>
    <source>
        <strain evidence="2 3">ARSEF 1941</strain>
    </source>
</reference>
<dbReference type="InterPro" id="IPR052449">
    <property type="entry name" value="STYX-Interacting_Phosphatase"/>
</dbReference>
<sequence length="355" mass="38864">MSSATTPADQLVPSSLSANAIRSAPYSFRAPSPPFIHIPAPQRCSNSKIAMELRPPSENIDPDQLSGHDLQVITGNTVQVALDPAVDWDYQDRHRAQAILDFLHLGPTSVTRDHAFLQREGITMILVVRPSLLAKKKPLSVEAASNNLKIPAYYIHVDGLQGLIREFSEAIRVINSHLLAVNHSQSSGGSNGDGRIIAPSGNFRRGKVLVTCESGNDWSAAIVAAYVMSVFRQGMVEALQFIGRQRFCCVFDEDTKRILQSWQQILLAGSAVAQHRRRQHLEAVQPEQNGLCPDGPLQNGRAMGTGSSSSKRRWDDMMGMGEDDCQSSGEAHIADLDRFTDRPPFAPFADVMNGN</sequence>
<dbReference type="EMBL" id="AZHE01000017">
    <property type="protein sequence ID" value="KHN96209.1"/>
    <property type="molecule type" value="Genomic_DNA"/>
</dbReference>
<evidence type="ECO:0000256" key="1">
    <source>
        <dbReference type="SAM" id="MobiDB-lite"/>
    </source>
</evidence>
<comment type="caution">
    <text evidence="2">The sequence shown here is derived from an EMBL/GenBank/DDBJ whole genome shotgun (WGS) entry which is preliminary data.</text>
</comment>
<dbReference type="GO" id="GO:1990444">
    <property type="term" value="F:F-box domain binding"/>
    <property type="evidence" value="ECO:0007669"/>
    <property type="project" value="TreeGrafter"/>
</dbReference>
<dbReference type="CDD" id="cd14498">
    <property type="entry name" value="DSP"/>
    <property type="match status" value="1"/>
</dbReference>
<dbReference type="Gene3D" id="3.90.190.10">
    <property type="entry name" value="Protein tyrosine phosphatase superfamily"/>
    <property type="match status" value="1"/>
</dbReference>
<dbReference type="STRING" id="1081103.A0A0B2WRH3"/>
<accession>A0A0B2WRH3</accession>
<proteinExistence type="predicted"/>
<gene>
    <name evidence="2" type="ORF">MAM_06057</name>
</gene>
<dbReference type="GO" id="GO:0005737">
    <property type="term" value="C:cytoplasm"/>
    <property type="evidence" value="ECO:0007669"/>
    <property type="project" value="TreeGrafter"/>
</dbReference>
<dbReference type="HOGENOM" id="CLU_049471_1_0_1"/>
<keyword evidence="3" id="KW-1185">Reference proteome</keyword>
<dbReference type="AlphaFoldDB" id="A0A0B2WRH3"/>
<feature type="region of interest" description="Disordered" evidence="1">
    <location>
        <begin position="287"/>
        <end position="312"/>
    </location>
</feature>
<dbReference type="GO" id="GO:0005654">
    <property type="term" value="C:nucleoplasm"/>
    <property type="evidence" value="ECO:0007669"/>
    <property type="project" value="TreeGrafter"/>
</dbReference>
<dbReference type="GO" id="GO:0070372">
    <property type="term" value="P:regulation of ERK1 and ERK2 cascade"/>
    <property type="evidence" value="ECO:0007669"/>
    <property type="project" value="TreeGrafter"/>
</dbReference>
<dbReference type="Proteomes" id="UP000030816">
    <property type="component" value="Unassembled WGS sequence"/>
</dbReference>